<sequence length="156" mass="16893">MQSFSIGKNSSLCGAFDIFTRPSLVKTELVRACLDGATQSKVSAPFSTPTNKSSGSPMPRKWRGLSAGSSSFTHFKISPRVCLSNAPPIPKPSKEVPAILICDKSFAAFLLKSSYCAPCSTPNNAWYGLSLRTLVNRSCSTKQRWAHNLVRSNAFS</sequence>
<name>A0A6J6NM13_9ZZZZ</name>
<dbReference type="AlphaFoldDB" id="A0A6J6NM13"/>
<accession>A0A6J6NM13</accession>
<evidence type="ECO:0000313" key="1">
    <source>
        <dbReference type="EMBL" id="CAB4687276.1"/>
    </source>
</evidence>
<dbReference type="EMBL" id="CAEZXQ010000014">
    <property type="protein sequence ID" value="CAB4687276.1"/>
    <property type="molecule type" value="Genomic_DNA"/>
</dbReference>
<organism evidence="1">
    <name type="scientific">freshwater metagenome</name>
    <dbReference type="NCBI Taxonomy" id="449393"/>
    <lineage>
        <taxon>unclassified sequences</taxon>
        <taxon>metagenomes</taxon>
        <taxon>ecological metagenomes</taxon>
    </lineage>
</organism>
<reference evidence="1" key="1">
    <citation type="submission" date="2020-05" db="EMBL/GenBank/DDBJ databases">
        <authorList>
            <person name="Chiriac C."/>
            <person name="Salcher M."/>
            <person name="Ghai R."/>
            <person name="Kavagutti S V."/>
        </authorList>
    </citation>
    <scope>NUCLEOTIDE SEQUENCE</scope>
</reference>
<gene>
    <name evidence="1" type="ORF">UFOPK2576_00204</name>
</gene>
<protein>
    <submittedName>
        <fullName evidence="1">Unannotated protein</fullName>
    </submittedName>
</protein>
<proteinExistence type="predicted"/>